<keyword evidence="7" id="KW-1185">Reference proteome</keyword>
<sequence>MCIGGISCLLNVTDIGQCNLKKPSKCYLAHVVGVTCRLGPVKIPDVPVHLMIPGKDVQNLRDGVVEVFINDHWGFVLGIGQFEVNALCKTLGLEYGGVPIYGKYLPGPGPAWIDCIDCPLLADDLQDCDFDWSNEEIKVAFEVRPAVVKCRTEPVEDYEVHLFGGNSANEGELLVKYDNTWTTVYSYSFQTTNVAVVCKQLGFSNGTALNLPFDSREIPTKTNNIQQVYCPRGASHLGDCFYGCLGSKDYRLSSWAPGDCNEAVVHRKYRGGVQCSI</sequence>
<gene>
    <name evidence="6" type="ORF">MCOR_16190</name>
</gene>
<dbReference type="SUPFAM" id="SSF56487">
    <property type="entry name" value="SRCR-like"/>
    <property type="match status" value="2"/>
</dbReference>
<evidence type="ECO:0000259" key="5">
    <source>
        <dbReference type="PROSITE" id="PS50287"/>
    </source>
</evidence>
<evidence type="ECO:0000256" key="1">
    <source>
        <dbReference type="ARBA" id="ARBA00022729"/>
    </source>
</evidence>
<evidence type="ECO:0000256" key="4">
    <source>
        <dbReference type="PROSITE-ProRule" id="PRU00196"/>
    </source>
</evidence>
<dbReference type="PANTHER" id="PTHR19331">
    <property type="entry name" value="SCAVENGER RECEPTOR DOMAIN-CONTAINING"/>
    <property type="match status" value="1"/>
</dbReference>
<evidence type="ECO:0000256" key="3">
    <source>
        <dbReference type="ARBA" id="ARBA00023157"/>
    </source>
</evidence>
<proteinExistence type="predicted"/>
<protein>
    <recommendedName>
        <fullName evidence="5">SRCR domain-containing protein</fullName>
    </recommendedName>
</protein>
<dbReference type="AlphaFoldDB" id="A0A6J8BBG4"/>
<dbReference type="SMART" id="SM00202">
    <property type="entry name" value="SR"/>
    <property type="match status" value="1"/>
</dbReference>
<dbReference type="EMBL" id="CACVKT020002847">
    <property type="protein sequence ID" value="CAC5380214.1"/>
    <property type="molecule type" value="Genomic_DNA"/>
</dbReference>
<dbReference type="OrthoDB" id="10415610at2759"/>
<dbReference type="Proteomes" id="UP000507470">
    <property type="component" value="Unassembled WGS sequence"/>
</dbReference>
<evidence type="ECO:0000313" key="7">
    <source>
        <dbReference type="Proteomes" id="UP000507470"/>
    </source>
</evidence>
<reference evidence="6 7" key="1">
    <citation type="submission" date="2020-06" db="EMBL/GenBank/DDBJ databases">
        <authorList>
            <person name="Li R."/>
            <person name="Bekaert M."/>
        </authorList>
    </citation>
    <scope>NUCLEOTIDE SEQUENCE [LARGE SCALE GENOMIC DNA]</scope>
    <source>
        <strain evidence="7">wild</strain>
    </source>
</reference>
<dbReference type="InterPro" id="IPR036772">
    <property type="entry name" value="SRCR-like_dom_sf"/>
</dbReference>
<name>A0A6J8BBG4_MYTCO</name>
<dbReference type="PROSITE" id="PS50287">
    <property type="entry name" value="SRCR_2"/>
    <property type="match status" value="2"/>
</dbReference>
<feature type="disulfide bond" evidence="4">
    <location>
        <begin position="118"/>
        <end position="128"/>
    </location>
</feature>
<comment type="caution">
    <text evidence="4">Lacks conserved residue(s) required for the propagation of feature annotation.</text>
</comment>
<accession>A0A6J8BBG4</accession>
<feature type="domain" description="SRCR" evidence="5">
    <location>
        <begin position="160"/>
        <end position="276"/>
    </location>
</feature>
<keyword evidence="1" id="KW-0732">Signal</keyword>
<organism evidence="6 7">
    <name type="scientific">Mytilus coruscus</name>
    <name type="common">Sea mussel</name>
    <dbReference type="NCBI Taxonomy" id="42192"/>
    <lineage>
        <taxon>Eukaryota</taxon>
        <taxon>Metazoa</taxon>
        <taxon>Spiralia</taxon>
        <taxon>Lophotrochozoa</taxon>
        <taxon>Mollusca</taxon>
        <taxon>Bivalvia</taxon>
        <taxon>Autobranchia</taxon>
        <taxon>Pteriomorphia</taxon>
        <taxon>Mytilida</taxon>
        <taxon>Mytiloidea</taxon>
        <taxon>Mytilidae</taxon>
        <taxon>Mytilinae</taxon>
        <taxon>Mytilus</taxon>
    </lineage>
</organism>
<evidence type="ECO:0000313" key="6">
    <source>
        <dbReference type="EMBL" id="CAC5380214.1"/>
    </source>
</evidence>
<dbReference type="GO" id="GO:0016020">
    <property type="term" value="C:membrane"/>
    <property type="evidence" value="ECO:0007669"/>
    <property type="project" value="InterPro"/>
</dbReference>
<evidence type="ECO:0000256" key="2">
    <source>
        <dbReference type="ARBA" id="ARBA00022737"/>
    </source>
</evidence>
<dbReference type="Pfam" id="PF00530">
    <property type="entry name" value="SRCR"/>
    <property type="match status" value="1"/>
</dbReference>
<feature type="domain" description="SRCR" evidence="5">
    <location>
        <begin position="48"/>
        <end position="151"/>
    </location>
</feature>
<feature type="disulfide bond" evidence="4">
    <location>
        <begin position="230"/>
        <end position="240"/>
    </location>
</feature>
<keyword evidence="2" id="KW-0677">Repeat</keyword>
<dbReference type="Gene3D" id="3.10.250.10">
    <property type="entry name" value="SRCR-like domain"/>
    <property type="match status" value="2"/>
</dbReference>
<dbReference type="InterPro" id="IPR001190">
    <property type="entry name" value="SRCR"/>
</dbReference>
<keyword evidence="3 4" id="KW-1015">Disulfide bond</keyword>
<dbReference type="PANTHER" id="PTHR19331:SF487">
    <property type="entry name" value="SOLUBLE SCAVENGER RECEPTOR CYSTEINE-RICH DOMAIN-CONTAINING PROTEIN SSC5D"/>
    <property type="match status" value="1"/>
</dbReference>